<feature type="transmembrane region" description="Helical" evidence="1">
    <location>
        <begin position="6"/>
        <end position="26"/>
    </location>
</feature>
<proteinExistence type="predicted"/>
<comment type="caution">
    <text evidence="3">The sequence shown here is derived from an EMBL/GenBank/DDBJ whole genome shotgun (WGS) entry which is preliminary data.</text>
</comment>
<sequence length="128" mass="14077">MSPLLIPILVPLSAFLMVFGIVYILTTARNRERLAMIEKGMDPTDLMKGPERKNRFSSLKNALLALGVGLGGIIGFFIQGGQDFSDFLQSPVNIFLMIIGGGLGLLTYYFIASKIEQKEKEEDSSSPF</sequence>
<accession>A0AAN4VTV4</accession>
<name>A0AAN4VTV4_9BACT</name>
<evidence type="ECO:0000256" key="1">
    <source>
        <dbReference type="SAM" id="Phobius"/>
    </source>
</evidence>
<feature type="domain" description="DUF6249" evidence="2">
    <location>
        <begin position="10"/>
        <end position="112"/>
    </location>
</feature>
<keyword evidence="1" id="KW-1133">Transmembrane helix</keyword>
<evidence type="ECO:0000259" key="2">
    <source>
        <dbReference type="Pfam" id="PF19762"/>
    </source>
</evidence>
<evidence type="ECO:0000313" key="4">
    <source>
        <dbReference type="Proteomes" id="UP001310022"/>
    </source>
</evidence>
<keyword evidence="1" id="KW-0472">Membrane</keyword>
<organism evidence="3 4">
    <name type="scientific">Persicobacter diffluens</name>
    <dbReference type="NCBI Taxonomy" id="981"/>
    <lineage>
        <taxon>Bacteria</taxon>
        <taxon>Pseudomonadati</taxon>
        <taxon>Bacteroidota</taxon>
        <taxon>Cytophagia</taxon>
        <taxon>Cytophagales</taxon>
        <taxon>Persicobacteraceae</taxon>
        <taxon>Persicobacter</taxon>
    </lineage>
</organism>
<dbReference type="AlphaFoldDB" id="A0AAN4VTV4"/>
<dbReference type="RefSeq" id="WP_053406008.1">
    <property type="nucleotide sequence ID" value="NZ_BQKE01000001.1"/>
</dbReference>
<gene>
    <name evidence="3" type="ORF">PEDI_04380</name>
</gene>
<dbReference type="InterPro" id="IPR046216">
    <property type="entry name" value="DUF6249"/>
</dbReference>
<feature type="transmembrane region" description="Helical" evidence="1">
    <location>
        <begin position="92"/>
        <end position="111"/>
    </location>
</feature>
<feature type="transmembrane region" description="Helical" evidence="1">
    <location>
        <begin position="62"/>
        <end position="80"/>
    </location>
</feature>
<dbReference type="Proteomes" id="UP001310022">
    <property type="component" value="Unassembled WGS sequence"/>
</dbReference>
<dbReference type="Pfam" id="PF19762">
    <property type="entry name" value="DUF6249"/>
    <property type="match status" value="1"/>
</dbReference>
<keyword evidence="4" id="KW-1185">Reference proteome</keyword>
<protein>
    <recommendedName>
        <fullName evidence="2">DUF6249 domain-containing protein</fullName>
    </recommendedName>
</protein>
<keyword evidence="1" id="KW-0812">Transmembrane</keyword>
<reference evidence="3 4" key="1">
    <citation type="submission" date="2021-12" db="EMBL/GenBank/DDBJ databases">
        <title>Genome sequencing of bacteria with rrn-lacking chromosome and rrn-plasmid.</title>
        <authorList>
            <person name="Anda M."/>
            <person name="Iwasaki W."/>
        </authorList>
    </citation>
    <scope>NUCLEOTIDE SEQUENCE [LARGE SCALE GENOMIC DNA]</scope>
    <source>
        <strain evidence="3 4">NBRC 15940</strain>
    </source>
</reference>
<dbReference type="EMBL" id="BQKE01000001">
    <property type="protein sequence ID" value="GJM59886.1"/>
    <property type="molecule type" value="Genomic_DNA"/>
</dbReference>
<evidence type="ECO:0000313" key="3">
    <source>
        <dbReference type="EMBL" id="GJM59886.1"/>
    </source>
</evidence>